<dbReference type="RefSeq" id="WP_074309011.1">
    <property type="nucleotide sequence ID" value="NZ_FSQT01000001.1"/>
</dbReference>
<dbReference type="Pfam" id="PF03595">
    <property type="entry name" value="SLAC1"/>
    <property type="match status" value="1"/>
</dbReference>
<dbReference type="Gene3D" id="1.50.10.150">
    <property type="entry name" value="Voltage-dependent anion channel"/>
    <property type="match status" value="1"/>
</dbReference>
<accession>A0A1N5UIE0</accession>
<keyword evidence="4 5" id="KW-0472">Membrane</keyword>
<dbReference type="OrthoDB" id="5017340at2"/>
<dbReference type="InterPro" id="IPR004695">
    <property type="entry name" value="SLAC1/Mae1/Ssu1/TehA"/>
</dbReference>
<dbReference type="EMBL" id="FSQT01000001">
    <property type="protein sequence ID" value="SIM60473.1"/>
    <property type="molecule type" value="Genomic_DNA"/>
</dbReference>
<keyword evidence="7" id="KW-1185">Reference proteome</keyword>
<feature type="transmembrane region" description="Helical" evidence="5">
    <location>
        <begin position="12"/>
        <end position="30"/>
    </location>
</feature>
<protein>
    <submittedName>
        <fullName evidence="6">Tellurite resistance protein</fullName>
    </submittedName>
</protein>
<keyword evidence="3 5" id="KW-1133">Transmembrane helix</keyword>
<evidence type="ECO:0000313" key="7">
    <source>
        <dbReference type="Proteomes" id="UP000185124"/>
    </source>
</evidence>
<feature type="transmembrane region" description="Helical" evidence="5">
    <location>
        <begin position="195"/>
        <end position="217"/>
    </location>
</feature>
<reference evidence="7" key="1">
    <citation type="submission" date="2016-12" db="EMBL/GenBank/DDBJ databases">
        <authorList>
            <person name="Varghese N."/>
            <person name="Submissions S."/>
        </authorList>
    </citation>
    <scope>NUCLEOTIDE SEQUENCE [LARGE SCALE GENOMIC DNA]</scope>
    <source>
        <strain evidence="7">DSM 45599</strain>
    </source>
</reference>
<evidence type="ECO:0000256" key="1">
    <source>
        <dbReference type="ARBA" id="ARBA00004141"/>
    </source>
</evidence>
<dbReference type="STRING" id="709881.SAMN04489832_0946"/>
<evidence type="ECO:0000256" key="3">
    <source>
        <dbReference type="ARBA" id="ARBA00022989"/>
    </source>
</evidence>
<dbReference type="GO" id="GO:0046583">
    <property type="term" value="F:monoatomic cation efflux transmembrane transporter activity"/>
    <property type="evidence" value="ECO:0007669"/>
    <property type="project" value="TreeGrafter"/>
</dbReference>
<comment type="subcellular location">
    <subcellularLocation>
        <location evidence="1">Membrane</location>
        <topology evidence="1">Multi-pass membrane protein</topology>
    </subcellularLocation>
</comment>
<feature type="transmembrane region" description="Helical" evidence="5">
    <location>
        <begin position="224"/>
        <end position="244"/>
    </location>
</feature>
<dbReference type="Proteomes" id="UP000185124">
    <property type="component" value="Unassembled WGS sequence"/>
</dbReference>
<proteinExistence type="predicted"/>
<name>A0A1N5UIE0_9ACTN</name>
<dbReference type="InterPro" id="IPR038665">
    <property type="entry name" value="Voltage-dep_anion_channel_sf"/>
</dbReference>
<evidence type="ECO:0000256" key="5">
    <source>
        <dbReference type="SAM" id="Phobius"/>
    </source>
</evidence>
<evidence type="ECO:0000256" key="2">
    <source>
        <dbReference type="ARBA" id="ARBA00022692"/>
    </source>
</evidence>
<feature type="transmembrane region" description="Helical" evidence="5">
    <location>
        <begin position="256"/>
        <end position="275"/>
    </location>
</feature>
<dbReference type="AlphaFoldDB" id="A0A1N5UIE0"/>
<evidence type="ECO:0000313" key="6">
    <source>
        <dbReference type="EMBL" id="SIM60473.1"/>
    </source>
</evidence>
<keyword evidence="2 5" id="KW-0812">Transmembrane</keyword>
<feature type="transmembrane region" description="Helical" evidence="5">
    <location>
        <begin position="165"/>
        <end position="183"/>
    </location>
</feature>
<evidence type="ECO:0000256" key="4">
    <source>
        <dbReference type="ARBA" id="ARBA00023136"/>
    </source>
</evidence>
<dbReference type="PANTHER" id="PTHR37955">
    <property type="entry name" value="TELLURITE RESISTANCE PROTEIN TEHA"/>
    <property type="match status" value="1"/>
</dbReference>
<organism evidence="6 7">
    <name type="scientific">Micromonospora cremea</name>
    <dbReference type="NCBI Taxonomy" id="709881"/>
    <lineage>
        <taxon>Bacteria</taxon>
        <taxon>Bacillati</taxon>
        <taxon>Actinomycetota</taxon>
        <taxon>Actinomycetes</taxon>
        <taxon>Micromonosporales</taxon>
        <taxon>Micromonosporaceae</taxon>
        <taxon>Micromonospora</taxon>
    </lineage>
</organism>
<feature type="transmembrane region" description="Helical" evidence="5">
    <location>
        <begin position="140"/>
        <end position="158"/>
    </location>
</feature>
<gene>
    <name evidence="6" type="ORF">SAMN04489832_0946</name>
</gene>
<feature type="transmembrane region" description="Helical" evidence="5">
    <location>
        <begin position="42"/>
        <end position="64"/>
    </location>
</feature>
<feature type="transmembrane region" description="Helical" evidence="5">
    <location>
        <begin position="106"/>
        <end position="128"/>
    </location>
</feature>
<feature type="transmembrane region" description="Helical" evidence="5">
    <location>
        <begin position="284"/>
        <end position="306"/>
    </location>
</feature>
<dbReference type="InterPro" id="IPR052951">
    <property type="entry name" value="Tellurite_res_ion_channel"/>
</dbReference>
<sequence length="325" mass="33821">MAAAVRVSPNLFGIPFGLAALAGSWLVAAGDGNAPTWVGDALLVLAAVVWLATTAGYVAYTLAVRRALVADLLDPVLAPFASLAVITPMLLAAQGLTPRHLGAARIVVDVFLVLTVLFGGWITGQWIYGPLDLDRMHPGYLLPTVAGGLVASASAAVVGQRLLSLLMLGLGLVCWLVIGSLTLNRLLFRPPLPSALIPTLAIEAAPAALACVALFALNGERIDFVVSLVSGYGLLMVLAQVRLLPAYLGLSFVPTFWAFTFPFAAVATTTLHWIAGTRPSGHRVYAYLVLAAITVLIGGIAVRTVVAAARGQLLPTAPAPARPDR</sequence>
<dbReference type="PANTHER" id="PTHR37955:SF1">
    <property type="entry name" value="DEP DOMAIN-CONTAINING PROTEIN"/>
    <property type="match status" value="1"/>
</dbReference>
<dbReference type="GO" id="GO:0005886">
    <property type="term" value="C:plasma membrane"/>
    <property type="evidence" value="ECO:0007669"/>
    <property type="project" value="TreeGrafter"/>
</dbReference>